<keyword evidence="1" id="KW-1133">Transmembrane helix</keyword>
<comment type="caution">
    <text evidence="2">The sequence shown here is derived from an EMBL/GenBank/DDBJ whole genome shotgun (WGS) entry which is preliminary data.</text>
</comment>
<keyword evidence="1" id="KW-0812">Transmembrane</keyword>
<sequence length="67" mass="6537">MGGDDGTYGGWGIGGCPSWVGATGAFFLAGVAAFLDGFVAFFGASLPLAAAAGSCYTLFSTSSNLTT</sequence>
<feature type="transmembrane region" description="Helical" evidence="1">
    <location>
        <begin position="38"/>
        <end position="59"/>
    </location>
</feature>
<evidence type="ECO:0000313" key="2">
    <source>
        <dbReference type="EMBL" id="ORX90707.1"/>
    </source>
</evidence>
<gene>
    <name evidence="2" type="ORF">BCR34DRAFT_620666</name>
</gene>
<reference evidence="2 3" key="1">
    <citation type="submission" date="2016-07" db="EMBL/GenBank/DDBJ databases">
        <title>Pervasive Adenine N6-methylation of Active Genes in Fungi.</title>
        <authorList>
            <consortium name="DOE Joint Genome Institute"/>
            <person name="Mondo S.J."/>
            <person name="Dannebaum R.O."/>
            <person name="Kuo R.C."/>
            <person name="Labutti K."/>
            <person name="Haridas S."/>
            <person name="Kuo A."/>
            <person name="Salamov A."/>
            <person name="Ahrendt S.R."/>
            <person name="Lipzen A."/>
            <person name="Sullivan W."/>
            <person name="Andreopoulos W.B."/>
            <person name="Clum A."/>
            <person name="Lindquist E."/>
            <person name="Daum C."/>
            <person name="Ramamoorthy G.K."/>
            <person name="Gryganskyi A."/>
            <person name="Culley D."/>
            <person name="Magnuson J.K."/>
            <person name="James T.Y."/>
            <person name="O'Malley M.A."/>
            <person name="Stajich J.E."/>
            <person name="Spatafora J.W."/>
            <person name="Visel A."/>
            <person name="Grigoriev I.V."/>
        </authorList>
    </citation>
    <scope>NUCLEOTIDE SEQUENCE [LARGE SCALE GENOMIC DNA]</scope>
    <source>
        <strain evidence="2 3">CBS 115471</strain>
    </source>
</reference>
<evidence type="ECO:0000313" key="3">
    <source>
        <dbReference type="Proteomes" id="UP000193144"/>
    </source>
</evidence>
<protein>
    <submittedName>
        <fullName evidence="2">Uncharacterized protein</fullName>
    </submittedName>
</protein>
<evidence type="ECO:0000256" key="1">
    <source>
        <dbReference type="SAM" id="Phobius"/>
    </source>
</evidence>
<feature type="transmembrane region" description="Helical" evidence="1">
    <location>
        <begin position="12"/>
        <end position="31"/>
    </location>
</feature>
<keyword evidence="3" id="KW-1185">Reference proteome</keyword>
<accession>A0A1Y1XY73</accession>
<name>A0A1Y1XY73_9PLEO</name>
<dbReference type="AlphaFoldDB" id="A0A1Y1XY73"/>
<keyword evidence="1" id="KW-0472">Membrane</keyword>
<dbReference type="EMBL" id="MCFA01000522">
    <property type="protein sequence ID" value="ORX90707.1"/>
    <property type="molecule type" value="Genomic_DNA"/>
</dbReference>
<dbReference type="Proteomes" id="UP000193144">
    <property type="component" value="Unassembled WGS sequence"/>
</dbReference>
<organism evidence="2 3">
    <name type="scientific">Clohesyomyces aquaticus</name>
    <dbReference type="NCBI Taxonomy" id="1231657"/>
    <lineage>
        <taxon>Eukaryota</taxon>
        <taxon>Fungi</taxon>
        <taxon>Dikarya</taxon>
        <taxon>Ascomycota</taxon>
        <taxon>Pezizomycotina</taxon>
        <taxon>Dothideomycetes</taxon>
        <taxon>Pleosporomycetidae</taxon>
        <taxon>Pleosporales</taxon>
        <taxon>Lindgomycetaceae</taxon>
        <taxon>Clohesyomyces</taxon>
    </lineage>
</organism>
<proteinExistence type="predicted"/>